<accession>A0A1F5K9F9</accession>
<proteinExistence type="predicted"/>
<feature type="region of interest" description="Disordered" evidence="1">
    <location>
        <begin position="163"/>
        <end position="184"/>
    </location>
</feature>
<reference evidence="2 3" key="1">
    <citation type="journal article" date="2016" name="Nat. Commun.">
        <title>Thousands of microbial genomes shed light on interconnected biogeochemical processes in an aquifer system.</title>
        <authorList>
            <person name="Anantharaman K."/>
            <person name="Brown C.T."/>
            <person name="Hug L.A."/>
            <person name="Sharon I."/>
            <person name="Castelle C.J."/>
            <person name="Probst A.J."/>
            <person name="Thomas B.C."/>
            <person name="Singh A."/>
            <person name="Wilkins M.J."/>
            <person name="Karaoz U."/>
            <person name="Brodie E.L."/>
            <person name="Williams K.H."/>
            <person name="Hubbard S.S."/>
            <person name="Banfield J.F."/>
        </authorList>
    </citation>
    <scope>NUCLEOTIDE SEQUENCE [LARGE SCALE GENOMIC DNA]</scope>
</reference>
<comment type="caution">
    <text evidence="2">The sequence shown here is derived from an EMBL/GenBank/DDBJ whole genome shotgun (WGS) entry which is preliminary data.</text>
</comment>
<sequence>MSPEKGPLQLWEENQRQMGNIPGAEIARTLREQFGDVWAPLDSEGGVKPDFEPEMLSLRRKDVVSRFVKAVIQKEAHLVKPSIYGLSLERWIRGKNILGSYLISSAKQEKIGQVYKIAQANVSFLMRNSIRYLWLSASPVVKEHFLLPHKPSGREIKIKQVKKKGLSRPLHPSSKQPVLPPESPIHPKLKEALSGVNFTFIAPESREVLRQVFSEGAHLLTPPGMNPERWTLYRNIFGTFILSKAKLGQIGKIYGISGERARQTNEIVLEKLNFQNKISLKKKPQYRPKEWLLVKDNLGSEIVELLEQGLSADQIKSRFEIGPKRIQAVKALKMLREMGFNIKRVKDSPGEYLRIAQKLMREDLTDEETQVLLDQINGARGIEVLRASGVIISVRDFLLSAGFHFPLFKQQHFYDALIDAGIPLGITESIVQSGPQKGKRYYFFIAARHKKRAEKALKENPDLERFLENPVKQISGPKTEIPNTTKIQKKNGVVSLASALTEFNISYKNRLKLQAIKDALIKASEIPIFQYDTTCYILESDLENVRAFIKSRVV</sequence>
<dbReference type="Proteomes" id="UP000176527">
    <property type="component" value="Unassembled WGS sequence"/>
</dbReference>
<evidence type="ECO:0000313" key="3">
    <source>
        <dbReference type="Proteomes" id="UP000176527"/>
    </source>
</evidence>
<dbReference type="AlphaFoldDB" id="A0A1F5K9F9"/>
<evidence type="ECO:0000256" key="1">
    <source>
        <dbReference type="SAM" id="MobiDB-lite"/>
    </source>
</evidence>
<organism evidence="2 3">
    <name type="scientific">Candidatus Daviesbacteria bacterium RIFCSPHIGHO2_12_FULL_37_11</name>
    <dbReference type="NCBI Taxonomy" id="1797777"/>
    <lineage>
        <taxon>Bacteria</taxon>
        <taxon>Candidatus Daviesiibacteriota</taxon>
    </lineage>
</organism>
<evidence type="ECO:0000313" key="2">
    <source>
        <dbReference type="EMBL" id="OGE37484.1"/>
    </source>
</evidence>
<gene>
    <name evidence="2" type="ORF">A3F00_01300</name>
</gene>
<dbReference type="EMBL" id="MFDE01000042">
    <property type="protein sequence ID" value="OGE37484.1"/>
    <property type="molecule type" value="Genomic_DNA"/>
</dbReference>
<protein>
    <submittedName>
        <fullName evidence="2">Uncharacterized protein</fullName>
    </submittedName>
</protein>
<name>A0A1F5K9F9_9BACT</name>